<evidence type="ECO:0000313" key="4">
    <source>
        <dbReference type="Proteomes" id="UP000091820"/>
    </source>
</evidence>
<dbReference type="GO" id="GO:0005737">
    <property type="term" value="C:cytoplasm"/>
    <property type="evidence" value="ECO:0007669"/>
    <property type="project" value="TreeGrafter"/>
</dbReference>
<name>A0A1A9WG35_9MUSC</name>
<dbReference type="PANTHER" id="PTHR13420:SF7">
    <property type="entry name" value="UPF0235 PROTEIN C15ORF40"/>
    <property type="match status" value="1"/>
</dbReference>
<feature type="region of interest" description="Disordered" evidence="2">
    <location>
        <begin position="1"/>
        <end position="29"/>
    </location>
</feature>
<accession>A0A1A9WG35</accession>
<organism evidence="3 4">
    <name type="scientific">Glossina brevipalpis</name>
    <dbReference type="NCBI Taxonomy" id="37001"/>
    <lineage>
        <taxon>Eukaryota</taxon>
        <taxon>Metazoa</taxon>
        <taxon>Ecdysozoa</taxon>
        <taxon>Arthropoda</taxon>
        <taxon>Hexapoda</taxon>
        <taxon>Insecta</taxon>
        <taxon>Pterygota</taxon>
        <taxon>Neoptera</taxon>
        <taxon>Endopterygota</taxon>
        <taxon>Diptera</taxon>
        <taxon>Brachycera</taxon>
        <taxon>Muscomorpha</taxon>
        <taxon>Hippoboscoidea</taxon>
        <taxon>Glossinidae</taxon>
        <taxon>Glossina</taxon>
    </lineage>
</organism>
<dbReference type="Proteomes" id="UP000091820">
    <property type="component" value="Unassembled WGS sequence"/>
</dbReference>
<evidence type="ECO:0000256" key="1">
    <source>
        <dbReference type="ARBA" id="ARBA00010364"/>
    </source>
</evidence>
<protein>
    <submittedName>
        <fullName evidence="3">Uncharacterized protein</fullName>
    </submittedName>
</protein>
<dbReference type="PANTHER" id="PTHR13420">
    <property type="entry name" value="UPF0235 PROTEIN C15ORF40"/>
    <property type="match status" value="1"/>
</dbReference>
<dbReference type="SMART" id="SM01152">
    <property type="entry name" value="DUF167"/>
    <property type="match status" value="1"/>
</dbReference>
<dbReference type="Pfam" id="PF02594">
    <property type="entry name" value="DUF167"/>
    <property type="match status" value="1"/>
</dbReference>
<dbReference type="EnsemblMetazoa" id="GBRI018496-RA">
    <property type="protein sequence ID" value="GBRI018496-PA"/>
    <property type="gene ID" value="GBRI018496"/>
</dbReference>
<dbReference type="STRING" id="37001.A0A1A9WG35"/>
<reference evidence="3" key="2">
    <citation type="submission" date="2020-05" db="UniProtKB">
        <authorList>
            <consortium name="EnsemblMetazoa"/>
        </authorList>
    </citation>
    <scope>IDENTIFICATION</scope>
    <source>
        <strain evidence="3">IAEA</strain>
    </source>
</reference>
<evidence type="ECO:0000313" key="3">
    <source>
        <dbReference type="EnsemblMetazoa" id="GBRI018496-PA"/>
    </source>
</evidence>
<keyword evidence="4" id="KW-1185">Reference proteome</keyword>
<dbReference type="VEuPathDB" id="VectorBase:GBRI018496"/>
<reference evidence="4" key="1">
    <citation type="submission" date="2014-03" db="EMBL/GenBank/DDBJ databases">
        <authorList>
            <person name="Aksoy S."/>
            <person name="Warren W."/>
            <person name="Wilson R.K."/>
        </authorList>
    </citation>
    <scope>NUCLEOTIDE SEQUENCE [LARGE SCALE GENOMIC DNA]</scope>
    <source>
        <strain evidence="4">IAEA</strain>
    </source>
</reference>
<comment type="similarity">
    <text evidence="1">Belongs to the UPF0235 family.</text>
</comment>
<dbReference type="InterPro" id="IPR036591">
    <property type="entry name" value="YggU-like_sf"/>
</dbReference>
<sequence length="131" mass="14203">MSKNKRNKHNQSSMASGLQKLEESPMEPIRLDKDGNICIRIVAKPGAKQNGITHISADGVGVQVAAPPSEGEANAELLKYLSKVLRLRKSDVILDKGSRSRNKLVLITKGLSTTDAVKALIQTQIKIPPHT</sequence>
<dbReference type="InterPro" id="IPR003746">
    <property type="entry name" value="DUF167"/>
</dbReference>
<dbReference type="AlphaFoldDB" id="A0A1A9WG35"/>
<dbReference type="HAMAP" id="MF_00634">
    <property type="entry name" value="UPF0235"/>
    <property type="match status" value="1"/>
</dbReference>
<proteinExistence type="inferred from homology"/>
<dbReference type="SUPFAM" id="SSF69786">
    <property type="entry name" value="YggU-like"/>
    <property type="match status" value="1"/>
</dbReference>
<evidence type="ECO:0000256" key="2">
    <source>
        <dbReference type="SAM" id="MobiDB-lite"/>
    </source>
</evidence>
<dbReference type="NCBIfam" id="TIGR00251">
    <property type="entry name" value="DUF167 family protein"/>
    <property type="match status" value="1"/>
</dbReference>
<dbReference type="Gene3D" id="3.30.1200.10">
    <property type="entry name" value="YggU-like"/>
    <property type="match status" value="1"/>
</dbReference>